<protein>
    <submittedName>
        <fullName evidence="3">GTP pyrophosphokinase family protein</fullName>
    </submittedName>
</protein>
<dbReference type="SMART" id="SM00954">
    <property type="entry name" value="RelA_SpoT"/>
    <property type="match status" value="1"/>
</dbReference>
<dbReference type="SUPFAM" id="SSF81301">
    <property type="entry name" value="Nucleotidyltransferase"/>
    <property type="match status" value="1"/>
</dbReference>
<evidence type="ECO:0000313" key="3">
    <source>
        <dbReference type="EMBL" id="MCU6724599.1"/>
    </source>
</evidence>
<evidence type="ECO:0000313" key="4">
    <source>
        <dbReference type="Proteomes" id="UP001652338"/>
    </source>
</evidence>
<dbReference type="InterPro" id="IPR007685">
    <property type="entry name" value="RelA_SpoT"/>
</dbReference>
<feature type="domain" description="RelA/SpoT" evidence="2">
    <location>
        <begin position="74"/>
        <end position="197"/>
    </location>
</feature>
<keyword evidence="4" id="KW-1185">Reference proteome</keyword>
<dbReference type="EMBL" id="JAOQKE010000003">
    <property type="protein sequence ID" value="MCU6724599.1"/>
    <property type="molecule type" value="Genomic_DNA"/>
</dbReference>
<evidence type="ECO:0000259" key="2">
    <source>
        <dbReference type="SMART" id="SM00954"/>
    </source>
</evidence>
<dbReference type="Gene3D" id="3.30.460.10">
    <property type="entry name" value="Beta Polymerase, domain 2"/>
    <property type="match status" value="1"/>
</dbReference>
<sequence length="241" mass="28568">MEDKITERVKDSRLMDNFLTNEKLLDRISRRLEPIEQMNAYYRCAIMEIETKFRVLSEQFSLKYDRNPIETIKSRLKSQDSILKKMNRKGIPVSLEAMEREIDDIAGVRVICSFVEDVYMLADCLLQQDDITLLEKKDYIKHPKDSGYRSLHLIVQVPIFLQNEKRPMKVEVQIRTLAMDLWASQEHKLRYKKQIPENEEEAISQELAECAQILASVDNRMQNLRAKLSDSRFQEDERRRP</sequence>
<organism evidence="3 4">
    <name type="scientific">Muricoprocola aceti</name>
    <dbReference type="NCBI Taxonomy" id="2981772"/>
    <lineage>
        <taxon>Bacteria</taxon>
        <taxon>Bacillati</taxon>
        <taxon>Bacillota</taxon>
        <taxon>Clostridia</taxon>
        <taxon>Lachnospirales</taxon>
        <taxon>Lachnospiraceae</taxon>
        <taxon>Muricoprocola</taxon>
    </lineage>
</organism>
<dbReference type="Pfam" id="PF04607">
    <property type="entry name" value="RelA_SpoT"/>
    <property type="match status" value="1"/>
</dbReference>
<proteinExistence type="predicted"/>
<dbReference type="Proteomes" id="UP001652338">
    <property type="component" value="Unassembled WGS sequence"/>
</dbReference>
<evidence type="ECO:0000256" key="1">
    <source>
        <dbReference type="ARBA" id="ARBA00004976"/>
    </source>
</evidence>
<comment type="caution">
    <text evidence="3">The sequence shown here is derived from an EMBL/GenBank/DDBJ whole genome shotgun (WGS) entry which is preliminary data.</text>
</comment>
<dbReference type="CDD" id="cd05399">
    <property type="entry name" value="NT_Rel-Spo_like"/>
    <property type="match status" value="1"/>
</dbReference>
<dbReference type="Gene3D" id="1.10.287.860">
    <property type="entry name" value="Nucleotidyltransferase"/>
    <property type="match status" value="1"/>
</dbReference>
<dbReference type="InterPro" id="IPR052366">
    <property type="entry name" value="GTP_Pyrophosphokinase"/>
</dbReference>
<dbReference type="InterPro" id="IPR043519">
    <property type="entry name" value="NT_sf"/>
</dbReference>
<dbReference type="PANTHER" id="PTHR47837:SF2">
    <property type="entry name" value="GTP PYROPHOSPHOKINASE YWAC"/>
    <property type="match status" value="1"/>
</dbReference>
<comment type="pathway">
    <text evidence="1">Purine metabolism; ppGpp biosynthesis; ppGpp from GTP: step 1/2.</text>
</comment>
<gene>
    <name evidence="3" type="ORF">OCV47_04360</name>
</gene>
<name>A0ABT2SJA6_9FIRM</name>
<reference evidence="3 4" key="1">
    <citation type="journal article" date="2021" name="ISME Commun">
        <title>Automated analysis of genomic sequences facilitates high-throughput and comprehensive description of bacteria.</title>
        <authorList>
            <person name="Hitch T.C.A."/>
        </authorList>
    </citation>
    <scope>NUCLEOTIDE SEQUENCE [LARGE SCALE GENOMIC DNA]</scope>
    <source>
        <strain evidence="3 4">Sanger_29</strain>
    </source>
</reference>
<dbReference type="PANTHER" id="PTHR47837">
    <property type="entry name" value="GTP PYROPHOSPHOKINASE YJBM"/>
    <property type="match status" value="1"/>
</dbReference>
<accession>A0ABT2SJA6</accession>